<dbReference type="Proteomes" id="UP000232163">
    <property type="component" value="Unassembled WGS sequence"/>
</dbReference>
<dbReference type="SUPFAM" id="SSF103088">
    <property type="entry name" value="OmpA-like"/>
    <property type="match status" value="1"/>
</dbReference>
<dbReference type="OrthoDB" id="9782229at2"/>
<dbReference type="KEGG" id="pht:BLM14_06395"/>
<evidence type="ECO:0000256" key="2">
    <source>
        <dbReference type="ARBA" id="ARBA00023136"/>
    </source>
</evidence>
<evidence type="ECO:0000313" key="7">
    <source>
        <dbReference type="EMBL" id="PIO43736.1"/>
    </source>
</evidence>
<dbReference type="InterPro" id="IPR039567">
    <property type="entry name" value="Gly-zipper"/>
</dbReference>
<evidence type="ECO:0000256" key="1">
    <source>
        <dbReference type="ARBA" id="ARBA00004442"/>
    </source>
</evidence>
<keyword evidence="5" id="KW-0732">Signal</keyword>
<dbReference type="InterPro" id="IPR006665">
    <property type="entry name" value="OmpA-like"/>
</dbReference>
<dbReference type="Gene3D" id="3.30.1330.60">
    <property type="entry name" value="OmpA-like domain"/>
    <property type="match status" value="1"/>
</dbReference>
<comment type="subcellular location">
    <subcellularLocation>
        <location evidence="1">Cell outer membrane</location>
    </subcellularLocation>
</comment>
<dbReference type="PANTHER" id="PTHR30329:SF21">
    <property type="entry name" value="LIPOPROTEIN YIAD-RELATED"/>
    <property type="match status" value="1"/>
</dbReference>
<dbReference type="PROSITE" id="PS51123">
    <property type="entry name" value="OMPA_2"/>
    <property type="match status" value="1"/>
</dbReference>
<dbReference type="CDD" id="cd07185">
    <property type="entry name" value="OmpA_C-like"/>
    <property type="match status" value="1"/>
</dbReference>
<keyword evidence="2 4" id="KW-0472">Membrane</keyword>
<feature type="signal peptide" evidence="5">
    <location>
        <begin position="1"/>
        <end position="21"/>
    </location>
</feature>
<dbReference type="PROSITE" id="PS51257">
    <property type="entry name" value="PROKAR_LIPOPROTEIN"/>
    <property type="match status" value="1"/>
</dbReference>
<keyword evidence="3" id="KW-0998">Cell outer membrane</keyword>
<evidence type="ECO:0000256" key="3">
    <source>
        <dbReference type="ARBA" id="ARBA00023237"/>
    </source>
</evidence>
<dbReference type="Pfam" id="PF00691">
    <property type="entry name" value="OmpA"/>
    <property type="match status" value="1"/>
</dbReference>
<name>A0A2N9VW68_9HYPH</name>
<dbReference type="InterPro" id="IPR006664">
    <property type="entry name" value="OMP_bac"/>
</dbReference>
<dbReference type="InterPro" id="IPR050330">
    <property type="entry name" value="Bact_OuterMem_StrucFunc"/>
</dbReference>
<dbReference type="PRINTS" id="PR01021">
    <property type="entry name" value="OMPADOMAIN"/>
</dbReference>
<dbReference type="RefSeq" id="WP_100001066.1">
    <property type="nucleotide sequence ID" value="NZ_CP017940.1"/>
</dbReference>
<reference evidence="7 8" key="1">
    <citation type="journal article" date="2017" name="Int J Environ Stud">
        <title>Does the Miocene-Pliocene relict legume Oxytropis triphylla form nitrogen-fixing nodules with a combination of bacterial strains?</title>
        <authorList>
            <person name="Safronova V."/>
            <person name="Belimov A."/>
            <person name="Sazanova A."/>
            <person name="Kuznetsova I."/>
            <person name="Popova J."/>
            <person name="Andronov E."/>
            <person name="Verkhozina A."/>
            <person name="Tikhonovich I."/>
        </authorList>
    </citation>
    <scope>NUCLEOTIDE SEQUENCE [LARGE SCALE GENOMIC DNA]</scope>
    <source>
        <strain evidence="7 8">Tri-38</strain>
    </source>
</reference>
<comment type="caution">
    <text evidence="7">The sequence shown here is derived from an EMBL/GenBank/DDBJ whole genome shotgun (WGS) entry which is preliminary data.</text>
</comment>
<organism evidence="7 8">
    <name type="scientific">Phyllobacterium zundukense</name>
    <dbReference type="NCBI Taxonomy" id="1867719"/>
    <lineage>
        <taxon>Bacteria</taxon>
        <taxon>Pseudomonadati</taxon>
        <taxon>Pseudomonadota</taxon>
        <taxon>Alphaproteobacteria</taxon>
        <taxon>Hyphomicrobiales</taxon>
        <taxon>Phyllobacteriaceae</taxon>
        <taxon>Phyllobacterium</taxon>
    </lineage>
</organism>
<dbReference type="PANTHER" id="PTHR30329">
    <property type="entry name" value="STATOR ELEMENT OF FLAGELLAR MOTOR COMPLEX"/>
    <property type="match status" value="1"/>
</dbReference>
<feature type="chain" id="PRO_5014873660" evidence="5">
    <location>
        <begin position="22"/>
        <end position="216"/>
    </location>
</feature>
<proteinExistence type="predicted"/>
<feature type="domain" description="OmpA-like" evidence="6">
    <location>
        <begin position="99"/>
        <end position="216"/>
    </location>
</feature>
<accession>A0A2N9VW68</accession>
<dbReference type="GO" id="GO:0009279">
    <property type="term" value="C:cell outer membrane"/>
    <property type="evidence" value="ECO:0007669"/>
    <property type="project" value="UniProtKB-SubCell"/>
</dbReference>
<evidence type="ECO:0000256" key="5">
    <source>
        <dbReference type="SAM" id="SignalP"/>
    </source>
</evidence>
<dbReference type="PRINTS" id="PR01023">
    <property type="entry name" value="NAFLGMOTY"/>
</dbReference>
<dbReference type="Pfam" id="PF13488">
    <property type="entry name" value="Gly-zipper_Omp"/>
    <property type="match status" value="1"/>
</dbReference>
<evidence type="ECO:0000313" key="8">
    <source>
        <dbReference type="Proteomes" id="UP000232163"/>
    </source>
</evidence>
<evidence type="ECO:0000256" key="4">
    <source>
        <dbReference type="PROSITE-ProRule" id="PRU00473"/>
    </source>
</evidence>
<sequence length="216" mass="22759">MMKKFAISCLAASFLAGCTTTDPYTGQQKVSNTAGGVALGALAGAGLGLLAGGNDRRNALIGAGIGALSGGAIGNYMDRQESELRAQLQGTGVSVTRNGDRIILNMPSNITFNTDQDQVKPQFFETLNSVAIVLRKFDQTTVDVAGHTDSTGSLQHNQLLSERRALSVSNYLTQQGIDNRRFAVQGYGPTQPVATNATEAGRAQNRRVELSIAPLT</sequence>
<dbReference type="InterPro" id="IPR036737">
    <property type="entry name" value="OmpA-like_sf"/>
</dbReference>
<dbReference type="AlphaFoldDB" id="A0A2N9VW68"/>
<evidence type="ECO:0000259" key="6">
    <source>
        <dbReference type="PROSITE" id="PS51123"/>
    </source>
</evidence>
<gene>
    <name evidence="7" type="ORF">B5P45_16780</name>
</gene>
<keyword evidence="8" id="KW-1185">Reference proteome</keyword>
<dbReference type="EMBL" id="MZMT01000037">
    <property type="protein sequence ID" value="PIO43736.1"/>
    <property type="molecule type" value="Genomic_DNA"/>
</dbReference>
<protein>
    <submittedName>
        <fullName evidence="7">Cell envelope biogenesis protein OmpA</fullName>
    </submittedName>
</protein>